<protein>
    <submittedName>
        <fullName evidence="9">Type IV pilus assembly protein PilY1</fullName>
    </submittedName>
</protein>
<sequence length="1694" mass="184370">MRNRGRRFMLKQPLFPLLLGALLIFPAAFTYSDDASLPPAIAQTPLFMGGGIDAPPLTMLVMGRDHTLYYEAYNDASDLNGDNVLDVGYKPNAGFDYFGYFDSYLCYTYSDNRFTPDSTTTNKKCPGKWSGDFLNYITTTRIDALRKVLYGGHRIVDTTTETVLERAYIPQDAHSWGKEYHSIARDGYDIRDYTPLSLPTTGTRHLIANTTLLKTGSKEPLMRVLPNSKFRIWEWVAIERPVAGTKCVSGDCETSSTTQTASHPNNSSEFQALVDAWGNDDQKCGSGAITGGNISNSGSNKNPFSGSNGCAHDYYMTVIRGQIYAPTEGNYLFATNGDDAVEVLIDNQVITGWYGGHGRRGDSNIETRANNTGSVVTKTLTAGWHDIEFRHEEMTGDDNWELLWKPANGVWAIVPATSFRKSADEPNVAPTITTYKLKRDLPASKIADYVVRVQVCKSSDLLDKSCKTYTDTTATPNTTTYKPDGLLQKYGNTDKMMFGLMSGSFTHPYNMRGGVLRKNIESFTNEIDLKTGIFKENVDGIVQTINKFRIVDFNMDQSYQYNDGWLTTESMSKSNSKFPDWGNPLAEMMYETLRYFSGKTTATADFTPTPTDGKERVTLRDYSGSSTMDLPMPSWQDPYLKKDTLYCSPAAQLLISDVNPSFDTEYVPGSAWGSFSGDISGLNVKNEADAIWTAEYGSGSSMHFIGQVGDNYDGAPTAKSVSGLGNIRGLSPAEPTKQGGYYSAGIARYGFLNDLRTNLTDKQDINTFSVALASPLPKIVIPVDGKLVTVVPFAKSVGGSSINAEKSKFQPTNTIVDFFIEEFANTDPKGSDANANINEGRPSIKFRINYEDVEQGADHDMDAIVLYDLKVNADKTLTISLDSSYAAGGIMQHIGYVVSGTTNDGVYLEVRDKDTSENEDPAYFLNTPAGLVPGACDVATPPSTCKPLPLQASRTFTASNSADVATVLENPLWYAAKYGSEGNSGLKKGQPSLNYFLVTNAGNLQKQLEDAFTRIILLSKSTAASIAASSSRATNDAIIYQASFDSNDWSGDLIALKIFGKDASKTPIWSAEKKLPNWNKRKIYSWSWDTDTDETLGIPLTWDDLNAPQKNMLAANETSQKALLNWVYGDHSQESASENGAGFRHRTKILGDIINSDPLYVGKPTNLGYAKLPTGTPGQDTYLGAGGFIDTYKDRSPMIYVGANDGMLHAFDAETGVEKFAYAPNAVLPNLANLASKTYQHRYFVDGSPSVGDACVNVGDDDCAWRSVLVGTLGAGGRTVFALDVTDPDNFDESNVLWEFTDTDLGYMVGQMTSSPVIGRLQNGKWAAIFGSGYFGNGSDTGTGASLYIVDLDDGSLIKKIQVSNDNMNGLSAVALIRDGQQTIAGAYAGDLKGNLWKFDLTGTSADDWGIAYGAPLFQAVNGDGVAQPITDPLDVGIHPSGGYLVFFGTGQYMRATDPADKTVQTAYGIWDNAILGKDTTETTKTVWKDGSAITAGRSALQKQEIIFELKIASEKENWRVISKNSIDWGTRASPVKRGWYIDLTSPDPNTAGARIKQGERIISRPQILSGSGLVLFTTLVPVTSTDPCQTGGGESWILAVDMFTGARSEGPTFDVNGDKKFDENDTRTVTIDGKEVVVPLSGFRLDQIIDSPRALLDGDDYTLVTAGSNGEEAKESGRVDGSAIGRQGWRQLR</sequence>
<keyword evidence="10" id="KW-1185">Reference proteome</keyword>
<evidence type="ECO:0000256" key="1">
    <source>
        <dbReference type="ARBA" id="ARBA00004561"/>
    </source>
</evidence>
<keyword evidence="3" id="KW-1029">Fimbrium biogenesis</keyword>
<reference evidence="9 10" key="1">
    <citation type="submission" date="2019-03" db="EMBL/GenBank/DDBJ databases">
        <title>Genomic Encyclopedia of Type Strains, Phase IV (KMG-IV): sequencing the most valuable type-strain genomes for metagenomic binning, comparative biology and taxonomic classification.</title>
        <authorList>
            <person name="Goeker M."/>
        </authorList>
    </citation>
    <scope>NUCLEOTIDE SEQUENCE [LARGE SCALE GENOMIC DNA]</scope>
    <source>
        <strain evidence="9 10">DSM 13587</strain>
    </source>
</reference>
<organism evidence="9 10">
    <name type="scientific">Thiobaca trueperi</name>
    <dbReference type="NCBI Taxonomy" id="127458"/>
    <lineage>
        <taxon>Bacteria</taxon>
        <taxon>Pseudomonadati</taxon>
        <taxon>Pseudomonadota</taxon>
        <taxon>Gammaproteobacteria</taxon>
        <taxon>Chromatiales</taxon>
        <taxon>Chromatiaceae</taxon>
        <taxon>Thiobaca</taxon>
    </lineage>
</organism>
<dbReference type="Gene3D" id="3.90.182.10">
    <property type="entry name" value="Toxin - Anthrax Protective Antigen,domain 1"/>
    <property type="match status" value="1"/>
</dbReference>
<keyword evidence="5" id="KW-0106">Calcium</keyword>
<evidence type="ECO:0000256" key="5">
    <source>
        <dbReference type="ARBA" id="ARBA00022837"/>
    </source>
</evidence>
<keyword evidence="6" id="KW-0281">Fimbrium</keyword>
<dbReference type="GO" id="GO:0009289">
    <property type="term" value="C:pilus"/>
    <property type="evidence" value="ECO:0007669"/>
    <property type="project" value="UniProtKB-SubCell"/>
</dbReference>
<comment type="caution">
    <text evidence="9">The sequence shown here is derived from an EMBL/GenBank/DDBJ whole genome shotgun (WGS) entry which is preliminary data.</text>
</comment>
<gene>
    <name evidence="9" type="ORF">EDC35_102219</name>
</gene>
<dbReference type="InterPro" id="IPR011047">
    <property type="entry name" value="Quinoprotein_ADH-like_sf"/>
</dbReference>
<evidence type="ECO:0000256" key="2">
    <source>
        <dbReference type="ARBA" id="ARBA00008387"/>
    </source>
</evidence>
<dbReference type="SUPFAM" id="SSF50998">
    <property type="entry name" value="Quinoprotein alcohol dehydrogenase-like"/>
    <property type="match status" value="1"/>
</dbReference>
<dbReference type="OrthoDB" id="7156875at2"/>
<proteinExistence type="inferred from homology"/>
<accession>A0A4R3N1G0</accession>
<feature type="region of interest" description="Disordered" evidence="7">
    <location>
        <begin position="1669"/>
        <end position="1694"/>
    </location>
</feature>
<name>A0A4R3N1G0_9GAMM</name>
<comment type="subcellular location">
    <subcellularLocation>
        <location evidence="1">Fimbrium</location>
    </subcellularLocation>
</comment>
<dbReference type="EMBL" id="SMAO01000002">
    <property type="protein sequence ID" value="TCT22888.1"/>
    <property type="molecule type" value="Genomic_DNA"/>
</dbReference>
<dbReference type="Pfam" id="PF05567">
    <property type="entry name" value="T4P_PilY1"/>
    <property type="match status" value="1"/>
</dbReference>
<dbReference type="GO" id="GO:0046872">
    <property type="term" value="F:metal ion binding"/>
    <property type="evidence" value="ECO:0007669"/>
    <property type="project" value="UniProtKB-KW"/>
</dbReference>
<evidence type="ECO:0000256" key="3">
    <source>
        <dbReference type="ARBA" id="ARBA00022558"/>
    </source>
</evidence>
<evidence type="ECO:0000256" key="7">
    <source>
        <dbReference type="SAM" id="MobiDB-lite"/>
    </source>
</evidence>
<evidence type="ECO:0000313" key="10">
    <source>
        <dbReference type="Proteomes" id="UP000295717"/>
    </source>
</evidence>
<dbReference type="SUPFAM" id="SSF56988">
    <property type="entry name" value="Anthrax protective antigen"/>
    <property type="match status" value="1"/>
</dbReference>
<dbReference type="Proteomes" id="UP000295717">
    <property type="component" value="Unassembled WGS sequence"/>
</dbReference>
<dbReference type="RefSeq" id="WP_132976015.1">
    <property type="nucleotide sequence ID" value="NZ_SMAO01000002.1"/>
</dbReference>
<dbReference type="InterPro" id="IPR008707">
    <property type="entry name" value="B-propeller_PilY1"/>
</dbReference>
<evidence type="ECO:0000313" key="9">
    <source>
        <dbReference type="EMBL" id="TCT22888.1"/>
    </source>
</evidence>
<keyword evidence="4" id="KW-0479">Metal-binding</keyword>
<feature type="domain" description="PA14" evidence="8">
    <location>
        <begin position="267"/>
        <end position="418"/>
    </location>
</feature>
<evidence type="ECO:0000256" key="6">
    <source>
        <dbReference type="ARBA" id="ARBA00023263"/>
    </source>
</evidence>
<evidence type="ECO:0000259" key="8">
    <source>
        <dbReference type="PROSITE" id="PS51820"/>
    </source>
</evidence>
<evidence type="ECO:0000256" key="4">
    <source>
        <dbReference type="ARBA" id="ARBA00022723"/>
    </source>
</evidence>
<dbReference type="PROSITE" id="PS51820">
    <property type="entry name" value="PA14"/>
    <property type="match status" value="1"/>
</dbReference>
<comment type="similarity">
    <text evidence="2">Belongs to the PilY1 family.</text>
</comment>
<dbReference type="InterPro" id="IPR037524">
    <property type="entry name" value="PA14/GLEYA"/>
</dbReference>